<dbReference type="AlphaFoldDB" id="A0A8T4H1C9"/>
<proteinExistence type="predicted"/>
<name>A0A8T4H1C9_9EURY</name>
<organism evidence="1 2">
    <name type="scientific">Halolamina salifodinae</name>
    <dbReference type="NCBI Taxonomy" id="1202767"/>
    <lineage>
        <taxon>Archaea</taxon>
        <taxon>Methanobacteriati</taxon>
        <taxon>Methanobacteriota</taxon>
        <taxon>Stenosarchaea group</taxon>
        <taxon>Halobacteria</taxon>
        <taxon>Halobacteriales</taxon>
        <taxon>Haloferacaceae</taxon>
    </lineage>
</organism>
<comment type="caution">
    <text evidence="1">The sequence shown here is derived from an EMBL/GenBank/DDBJ whole genome shotgun (WGS) entry which is preliminary data.</text>
</comment>
<protein>
    <submittedName>
        <fullName evidence="1">Uncharacterized protein</fullName>
    </submittedName>
</protein>
<accession>A0A8T4H1C9</accession>
<keyword evidence="2" id="KW-1185">Reference proteome</keyword>
<gene>
    <name evidence="1" type="ORF">J2753_002095</name>
</gene>
<evidence type="ECO:0000313" key="2">
    <source>
        <dbReference type="Proteomes" id="UP000823736"/>
    </source>
</evidence>
<evidence type="ECO:0000313" key="1">
    <source>
        <dbReference type="EMBL" id="MBP1987594.1"/>
    </source>
</evidence>
<dbReference type="EMBL" id="JAGGLC010000004">
    <property type="protein sequence ID" value="MBP1987594.1"/>
    <property type="molecule type" value="Genomic_DNA"/>
</dbReference>
<reference evidence="1" key="1">
    <citation type="submission" date="2021-03" db="EMBL/GenBank/DDBJ databases">
        <title>Genomic Encyclopedia of Type Strains, Phase IV (KMG-IV): sequencing the most valuable type-strain genomes for metagenomic binning, comparative biology and taxonomic classification.</title>
        <authorList>
            <person name="Goeker M."/>
        </authorList>
    </citation>
    <scope>NUCLEOTIDE SEQUENCE</scope>
    <source>
        <strain evidence="1">DSM 26232</strain>
    </source>
</reference>
<dbReference type="Proteomes" id="UP000823736">
    <property type="component" value="Unassembled WGS sequence"/>
</dbReference>
<dbReference type="RefSeq" id="WP_209491942.1">
    <property type="nucleotide sequence ID" value="NZ_JAGGLC010000004.1"/>
</dbReference>
<sequence length="49" mass="4726">MTVGEGSVTTVAAAVTDTVLSFDAAADLTGWNGAAVEHGGAEITGGEFA</sequence>